<name>A0ACA9Y019_9ASCO</name>
<accession>A0ACA9Y019</accession>
<evidence type="ECO:0000313" key="1">
    <source>
        <dbReference type="EMBL" id="CAH6718244.1"/>
    </source>
</evidence>
<evidence type="ECO:0000313" key="2">
    <source>
        <dbReference type="Proteomes" id="UP001152531"/>
    </source>
</evidence>
<proteinExistence type="predicted"/>
<reference evidence="1" key="1">
    <citation type="submission" date="2022-06" db="EMBL/GenBank/DDBJ databases">
        <authorList>
            <person name="Legras J.-L."/>
            <person name="Devillers H."/>
            <person name="Grondin C."/>
        </authorList>
    </citation>
    <scope>NUCLEOTIDE SEQUENCE</scope>
    <source>
        <strain evidence="1">CLIB 1444</strain>
    </source>
</reference>
<dbReference type="Proteomes" id="UP001152531">
    <property type="component" value="Unassembled WGS sequence"/>
</dbReference>
<gene>
    <name evidence="1" type="ORF">CLIB1444_01S02366</name>
</gene>
<organism evidence="1 2">
    <name type="scientific">[Candida] jaroonii</name>
    <dbReference type="NCBI Taxonomy" id="467808"/>
    <lineage>
        <taxon>Eukaryota</taxon>
        <taxon>Fungi</taxon>
        <taxon>Dikarya</taxon>
        <taxon>Ascomycota</taxon>
        <taxon>Saccharomycotina</taxon>
        <taxon>Pichiomycetes</taxon>
        <taxon>Debaryomycetaceae</taxon>
        <taxon>Yamadazyma</taxon>
    </lineage>
</organism>
<dbReference type="EMBL" id="CALSDN010000001">
    <property type="protein sequence ID" value="CAH6718244.1"/>
    <property type="molecule type" value="Genomic_DNA"/>
</dbReference>
<keyword evidence="2" id="KW-1185">Reference proteome</keyword>
<sequence>MVNVNVQGTLKRWGKKWTTREGLLGDYDYGYLFIPQLPFTKKTPKTQPFFGLNDKMPVILGLLLGFQHALAMLAGVVTPPIMISAAANLDADTQNYLVSTSLIVTGILSSVQITRFHIYGTKYHIGTGLLSVVGTSFATINIVSQGFPLMYENGVCEIIDGVKQPCPDGYGKILGTAMVCCLIEVLLSFTPAKILQKVFPSIITGSVVLLIGAHLVHSGANDWLGGSYCAHGTCASNHGTTAPWGSAQFIGLGFTVFVSIVFFERFGSPIMKSCAVILGLLMGCIVGAATGYFTPTQIENAKAVSFVWVKTFKLGFYAPVVLPFIMVYVVLMMEAIGDITATADLSKVDLESEEFESRVQGGVLADGLFGVFAGLMTMTPYSTFAQNNGVISITKCASRRVGYYNSAILIIMGVFAKLSGVILSIHKSVLGGMTSFLFASVAASGMKIISESDLSRRNRFILTCIFVIGLPPILMESWFSNVFTYDGDNTGLKSFFQALTLVANSGFAIGGFVGLIVNLILPMIEDEVEEIDEVIVTNQINSSSSAEQQYVHKEMEKGMSSE</sequence>
<comment type="caution">
    <text evidence="1">The sequence shown here is derived from an EMBL/GenBank/DDBJ whole genome shotgun (WGS) entry which is preliminary data.</text>
</comment>
<protein>
    <submittedName>
        <fullName evidence="1">Purine permease</fullName>
    </submittedName>
</protein>